<comment type="similarity">
    <text evidence="9">Belongs to the SecE/SEC61-gamma family.</text>
</comment>
<keyword evidence="4 9" id="KW-0812">Transmembrane</keyword>
<dbReference type="PANTHER" id="PTHR33910">
    <property type="entry name" value="PROTEIN TRANSLOCASE SUBUNIT SECE"/>
    <property type="match status" value="1"/>
</dbReference>
<feature type="transmembrane region" description="Helical" evidence="9">
    <location>
        <begin position="47"/>
        <end position="70"/>
    </location>
</feature>
<keyword evidence="2 9" id="KW-0813">Transport</keyword>
<dbReference type="GO" id="GO:0008320">
    <property type="term" value="F:protein transmembrane transporter activity"/>
    <property type="evidence" value="ECO:0007669"/>
    <property type="project" value="UniProtKB-UniRule"/>
</dbReference>
<keyword evidence="8 9" id="KW-0472">Membrane</keyword>
<evidence type="ECO:0000256" key="9">
    <source>
        <dbReference type="HAMAP-Rule" id="MF_00422"/>
    </source>
</evidence>
<evidence type="ECO:0000256" key="4">
    <source>
        <dbReference type="ARBA" id="ARBA00022692"/>
    </source>
</evidence>
<dbReference type="NCBIfam" id="TIGR00964">
    <property type="entry name" value="secE_bact"/>
    <property type="match status" value="1"/>
</dbReference>
<evidence type="ECO:0000256" key="2">
    <source>
        <dbReference type="ARBA" id="ARBA00022448"/>
    </source>
</evidence>
<dbReference type="GO" id="GO:0031676">
    <property type="term" value="C:plasma membrane-derived thylakoid membrane"/>
    <property type="evidence" value="ECO:0007669"/>
    <property type="project" value="UniProtKB-SubCell"/>
</dbReference>
<dbReference type="KEGG" id="mic:Mic7113_1407"/>
<evidence type="ECO:0000256" key="3">
    <source>
        <dbReference type="ARBA" id="ARBA00022475"/>
    </source>
</evidence>
<dbReference type="PANTHER" id="PTHR33910:SF1">
    <property type="entry name" value="PROTEIN TRANSLOCASE SUBUNIT SECE"/>
    <property type="match status" value="1"/>
</dbReference>
<accession>K9WCN0</accession>
<dbReference type="eggNOG" id="COG0690">
    <property type="taxonomic scope" value="Bacteria"/>
</dbReference>
<dbReference type="GO" id="GO:0043952">
    <property type="term" value="P:protein transport by the Sec complex"/>
    <property type="evidence" value="ECO:0007669"/>
    <property type="project" value="UniProtKB-UniRule"/>
</dbReference>
<comment type="function">
    <text evidence="9">Essential subunit of the Sec protein translocation channel SecYEG. Clamps together the 2 halves of SecY. May contact the channel plug during translocation.</text>
</comment>
<dbReference type="HOGENOM" id="CLU_113663_2_0_3"/>
<keyword evidence="5 9" id="KW-0653">Protein transport</keyword>
<dbReference type="AlphaFoldDB" id="K9WCN0"/>
<dbReference type="InterPro" id="IPR038379">
    <property type="entry name" value="SecE_sf"/>
</dbReference>
<evidence type="ECO:0000313" key="10">
    <source>
        <dbReference type="EMBL" id="AFZ17287.1"/>
    </source>
</evidence>
<keyword evidence="3 9" id="KW-1003">Cell membrane</keyword>
<dbReference type="EMBL" id="CP003630">
    <property type="protein sequence ID" value="AFZ17287.1"/>
    <property type="molecule type" value="Genomic_DNA"/>
</dbReference>
<evidence type="ECO:0000256" key="5">
    <source>
        <dbReference type="ARBA" id="ARBA00022927"/>
    </source>
</evidence>
<dbReference type="STRING" id="1173027.Mic7113_1407"/>
<comment type="subcellular location">
    <subcellularLocation>
        <location evidence="9">Cell inner membrane</location>
        <topology evidence="9">Single-pass membrane protein</topology>
    </subcellularLocation>
    <subcellularLocation>
        <location evidence="9">Cellular thylakoid membrane</location>
        <topology evidence="9">Single-pass membrane protein</topology>
    </subcellularLocation>
    <subcellularLocation>
        <location evidence="1">Membrane</location>
    </subcellularLocation>
</comment>
<reference evidence="10 11" key="1">
    <citation type="submission" date="2012-06" db="EMBL/GenBank/DDBJ databases">
        <title>Finished chromosome of genome of Microcoleus sp. PCC 7113.</title>
        <authorList>
            <consortium name="US DOE Joint Genome Institute"/>
            <person name="Gugger M."/>
            <person name="Coursin T."/>
            <person name="Rippka R."/>
            <person name="Tandeau De Marsac N."/>
            <person name="Huntemann M."/>
            <person name="Wei C.-L."/>
            <person name="Han J."/>
            <person name="Detter J.C."/>
            <person name="Han C."/>
            <person name="Tapia R."/>
            <person name="Chen A."/>
            <person name="Kyrpides N."/>
            <person name="Mavromatis K."/>
            <person name="Markowitz V."/>
            <person name="Szeto E."/>
            <person name="Ivanova N."/>
            <person name="Pagani I."/>
            <person name="Pati A."/>
            <person name="Goodwin L."/>
            <person name="Nordberg H.P."/>
            <person name="Cantor M.N."/>
            <person name="Hua S.X."/>
            <person name="Woyke T."/>
            <person name="Kerfeld C.A."/>
        </authorList>
    </citation>
    <scope>NUCLEOTIDE SEQUENCE [LARGE SCALE GENOMIC DNA]</scope>
    <source>
        <strain evidence="10 11">PCC 7113</strain>
    </source>
</reference>
<dbReference type="GO" id="GO:0009306">
    <property type="term" value="P:protein secretion"/>
    <property type="evidence" value="ECO:0007669"/>
    <property type="project" value="UniProtKB-UniRule"/>
</dbReference>
<dbReference type="Gene3D" id="1.20.5.1030">
    <property type="entry name" value="Preprotein translocase secy subunit"/>
    <property type="match status" value="1"/>
</dbReference>
<dbReference type="HAMAP" id="MF_00422">
    <property type="entry name" value="SecE"/>
    <property type="match status" value="1"/>
</dbReference>
<keyword evidence="6 9" id="KW-1133">Transmembrane helix</keyword>
<evidence type="ECO:0000256" key="6">
    <source>
        <dbReference type="ARBA" id="ARBA00022989"/>
    </source>
</evidence>
<keyword evidence="11" id="KW-1185">Reference proteome</keyword>
<sequence>MAKKTKTESETQSTESGFNVATFFDDTKEELGKVVWPSRQQLISESAAVLLMVILSATLIYLVDGLFVWVSKQVF</sequence>
<evidence type="ECO:0000256" key="8">
    <source>
        <dbReference type="ARBA" id="ARBA00023136"/>
    </source>
</evidence>
<dbReference type="OrthoDB" id="532376at2"/>
<dbReference type="InterPro" id="IPR005807">
    <property type="entry name" value="SecE_bac"/>
</dbReference>
<proteinExistence type="inferred from homology"/>
<evidence type="ECO:0000256" key="7">
    <source>
        <dbReference type="ARBA" id="ARBA00023010"/>
    </source>
</evidence>
<keyword evidence="9" id="KW-0793">Thylakoid</keyword>
<keyword evidence="9" id="KW-0997">Cell inner membrane</keyword>
<dbReference type="PATRIC" id="fig|1173027.3.peg.1561"/>
<dbReference type="RefSeq" id="WP_015181447.1">
    <property type="nucleotide sequence ID" value="NC_019738.1"/>
</dbReference>
<comment type="subunit">
    <text evidence="9">Component of the Sec protein translocase complex. Heterotrimer consisting of SecY, SecE and SecG subunits. The heterotrimers can form oligomers, although 1 heterotrimer is thought to be able to translocate proteins. Interacts with the ribosome. Interacts with SecDF, and other proteins may be involved. Interacts with SecA.</text>
</comment>
<keyword evidence="7 9" id="KW-0811">Translocation</keyword>
<dbReference type="GO" id="GO:0006605">
    <property type="term" value="P:protein targeting"/>
    <property type="evidence" value="ECO:0007669"/>
    <property type="project" value="UniProtKB-UniRule"/>
</dbReference>
<protein>
    <recommendedName>
        <fullName evidence="9">Protein translocase subunit SecE</fullName>
    </recommendedName>
</protein>
<dbReference type="GO" id="GO:0065002">
    <property type="term" value="P:intracellular protein transmembrane transport"/>
    <property type="evidence" value="ECO:0007669"/>
    <property type="project" value="UniProtKB-UniRule"/>
</dbReference>
<dbReference type="Pfam" id="PF00584">
    <property type="entry name" value="SecE"/>
    <property type="match status" value="1"/>
</dbReference>
<evidence type="ECO:0000256" key="1">
    <source>
        <dbReference type="ARBA" id="ARBA00004370"/>
    </source>
</evidence>
<evidence type="ECO:0000313" key="11">
    <source>
        <dbReference type="Proteomes" id="UP000010471"/>
    </source>
</evidence>
<name>K9WCN0_9CYAN</name>
<organism evidence="10 11">
    <name type="scientific">Allocoleopsis franciscana PCC 7113</name>
    <dbReference type="NCBI Taxonomy" id="1173027"/>
    <lineage>
        <taxon>Bacteria</taxon>
        <taxon>Bacillati</taxon>
        <taxon>Cyanobacteriota</taxon>
        <taxon>Cyanophyceae</taxon>
        <taxon>Coleofasciculales</taxon>
        <taxon>Coleofasciculaceae</taxon>
        <taxon>Allocoleopsis</taxon>
        <taxon>Allocoleopsis franciscana</taxon>
    </lineage>
</organism>
<gene>
    <name evidence="9" type="primary">secE</name>
    <name evidence="10" type="ORF">Mic7113_1407</name>
</gene>
<dbReference type="Proteomes" id="UP000010471">
    <property type="component" value="Chromosome"/>
</dbReference>
<dbReference type="InterPro" id="IPR001901">
    <property type="entry name" value="Translocase_SecE/Sec61-g"/>
</dbReference>